<keyword evidence="3" id="KW-1185">Reference proteome</keyword>
<accession>A0AAV9XWV9</accession>
<feature type="compositionally biased region" description="Polar residues" evidence="1">
    <location>
        <begin position="516"/>
        <end position="534"/>
    </location>
</feature>
<feature type="compositionally biased region" description="Polar residues" evidence="1">
    <location>
        <begin position="483"/>
        <end position="509"/>
    </location>
</feature>
<feature type="region of interest" description="Disordered" evidence="1">
    <location>
        <begin position="473"/>
        <end position="549"/>
    </location>
</feature>
<gene>
    <name evidence="2" type="ORF">TWF694_000980</name>
</gene>
<dbReference type="AlphaFoldDB" id="A0AAV9XWV9"/>
<proteinExistence type="predicted"/>
<evidence type="ECO:0000313" key="3">
    <source>
        <dbReference type="Proteomes" id="UP001365542"/>
    </source>
</evidence>
<comment type="caution">
    <text evidence="2">The sequence shown here is derived from an EMBL/GenBank/DDBJ whole genome shotgun (WGS) entry which is preliminary data.</text>
</comment>
<evidence type="ECO:0000313" key="2">
    <source>
        <dbReference type="EMBL" id="KAK6544278.1"/>
    </source>
</evidence>
<sequence length="730" mass="82411">MAYACSPEEPFLFHPHGDEPPVTYGHLIQILSCSKDEPPTVHRDRTMKLNWDGISEPTKNMFVDMATVKDANRFQHCVEATLTKWAEQMEPGHPNRLPDGNPTYIQNDTIPVIKAYVNRVPRPGLAGTPTPPALPMAELEALDFLHHHQALPYQQRDYQELFNDIPDGFIWHPIQTLVGIRGLDHRTLWEFRAYKRFWTIHKDEKQLREVSTEDHINYEMTVIRPDSHHKYPIAVPGGFHNLVPPPRANELKREWIKMNKERSKQGYPKHTPIMYVRFADNVATFITDHACSSDVFNSEGIPEVQEVFKVNYPPGMTKDEFLGKMDIGRASILPLPSISDTRDGVISEATVALEAIARRVGAPTAIRFFPNMPKPPTPIKTGRKQRIVTAPDFAKFLEAGHAVGEFSFTATHRDGVTGIQFSCESIEKPPNKPPNKNKAKTPDSKFDSAKVDYDTASKLDAIEAKIRELQYEKENPRKLQPLSKFSGNSYNYDTYTPTKPDPGSTSILNTVLARDSAQSCTSKPATQTKQSRSPELSGPDTNYLPAKPDPRLNHVVKLPGYYFACHLNRPNLVEHLLSPDDCESIPTTGPGAKSWVTAKEEMKNHPMKSHLRDPGSKEHIKQLDVISLQQTVYYYLVISDRMRRKKVLKASIEAATLEKVSQVLEQGQRLTIERMGGNHYVRAIGAAHIYDQPMSSGLKATVKAASSVNVALTPDEQHVYWQLMYETAEY</sequence>
<evidence type="ECO:0000256" key="1">
    <source>
        <dbReference type="SAM" id="MobiDB-lite"/>
    </source>
</evidence>
<feature type="region of interest" description="Disordered" evidence="1">
    <location>
        <begin position="425"/>
        <end position="448"/>
    </location>
</feature>
<dbReference type="Proteomes" id="UP001365542">
    <property type="component" value="Unassembled WGS sequence"/>
</dbReference>
<protein>
    <submittedName>
        <fullName evidence="2">Uncharacterized protein</fullName>
    </submittedName>
</protein>
<name>A0AAV9XWV9_9PEZI</name>
<dbReference type="EMBL" id="JAVHJO010000001">
    <property type="protein sequence ID" value="KAK6544278.1"/>
    <property type="molecule type" value="Genomic_DNA"/>
</dbReference>
<organism evidence="2 3">
    <name type="scientific">Orbilia ellipsospora</name>
    <dbReference type="NCBI Taxonomy" id="2528407"/>
    <lineage>
        <taxon>Eukaryota</taxon>
        <taxon>Fungi</taxon>
        <taxon>Dikarya</taxon>
        <taxon>Ascomycota</taxon>
        <taxon>Pezizomycotina</taxon>
        <taxon>Orbiliomycetes</taxon>
        <taxon>Orbiliales</taxon>
        <taxon>Orbiliaceae</taxon>
        <taxon>Orbilia</taxon>
    </lineage>
</organism>
<reference evidence="2 3" key="1">
    <citation type="submission" date="2019-10" db="EMBL/GenBank/DDBJ databases">
        <authorList>
            <person name="Palmer J.M."/>
        </authorList>
    </citation>
    <scope>NUCLEOTIDE SEQUENCE [LARGE SCALE GENOMIC DNA]</scope>
    <source>
        <strain evidence="2 3">TWF694</strain>
    </source>
</reference>